<proteinExistence type="predicted"/>
<sequence>MTASTRVSTALVAVALAVLPLAGCSGGGRSGTDQPGAQQPPVAAGRQVSVNESSEPDLAAALRRGDVDDPQRWARLLVANRPYPPGAAGEDQLRQLLQENGADPGEIDTISSLLEP</sequence>
<keyword evidence="2" id="KW-0732">Signal</keyword>
<gene>
    <name evidence="3" type="ORF">GCM10009559_08830</name>
</gene>
<name>A0ABP3ZP58_9PSEU</name>
<feature type="chain" id="PRO_5045239953" evidence="2">
    <location>
        <begin position="23"/>
        <end position="116"/>
    </location>
</feature>
<evidence type="ECO:0000256" key="1">
    <source>
        <dbReference type="SAM" id="MobiDB-lite"/>
    </source>
</evidence>
<feature type="region of interest" description="Disordered" evidence="1">
    <location>
        <begin position="24"/>
        <end position="54"/>
    </location>
</feature>
<reference evidence="4" key="1">
    <citation type="journal article" date="2019" name="Int. J. Syst. Evol. Microbiol.">
        <title>The Global Catalogue of Microorganisms (GCM) 10K type strain sequencing project: providing services to taxonomists for standard genome sequencing and annotation.</title>
        <authorList>
            <consortium name="The Broad Institute Genomics Platform"/>
            <consortium name="The Broad Institute Genome Sequencing Center for Infectious Disease"/>
            <person name="Wu L."/>
            <person name="Ma J."/>
        </authorList>
    </citation>
    <scope>NUCLEOTIDE SEQUENCE [LARGE SCALE GENOMIC DNA]</scope>
    <source>
        <strain evidence="4">JCM 11117</strain>
    </source>
</reference>
<comment type="caution">
    <text evidence="3">The sequence shown here is derived from an EMBL/GenBank/DDBJ whole genome shotgun (WGS) entry which is preliminary data.</text>
</comment>
<organism evidence="3 4">
    <name type="scientific">Pseudonocardia zijingensis</name>
    <dbReference type="NCBI Taxonomy" id="153376"/>
    <lineage>
        <taxon>Bacteria</taxon>
        <taxon>Bacillati</taxon>
        <taxon>Actinomycetota</taxon>
        <taxon>Actinomycetes</taxon>
        <taxon>Pseudonocardiales</taxon>
        <taxon>Pseudonocardiaceae</taxon>
        <taxon>Pseudonocardia</taxon>
    </lineage>
</organism>
<evidence type="ECO:0000313" key="4">
    <source>
        <dbReference type="Proteomes" id="UP001499967"/>
    </source>
</evidence>
<keyword evidence="4" id="KW-1185">Reference proteome</keyword>
<dbReference type="Proteomes" id="UP001499967">
    <property type="component" value="Unassembled WGS sequence"/>
</dbReference>
<dbReference type="EMBL" id="BAAAHP010000023">
    <property type="protein sequence ID" value="GAA0924389.1"/>
    <property type="molecule type" value="Genomic_DNA"/>
</dbReference>
<evidence type="ECO:0000313" key="3">
    <source>
        <dbReference type="EMBL" id="GAA0924389.1"/>
    </source>
</evidence>
<evidence type="ECO:0000256" key="2">
    <source>
        <dbReference type="SAM" id="SignalP"/>
    </source>
</evidence>
<protein>
    <submittedName>
        <fullName evidence="3">Uncharacterized protein</fullName>
    </submittedName>
</protein>
<accession>A0ABP3ZP58</accession>
<feature type="signal peptide" evidence="2">
    <location>
        <begin position="1"/>
        <end position="22"/>
    </location>
</feature>
<dbReference type="RefSeq" id="WP_343939160.1">
    <property type="nucleotide sequence ID" value="NZ_BAAAHP010000023.1"/>
</dbReference>